<dbReference type="SUPFAM" id="SSF51735">
    <property type="entry name" value="NAD(P)-binding Rossmann-fold domains"/>
    <property type="match status" value="1"/>
</dbReference>
<feature type="domain" description="3-beta hydroxysteroid dehydrogenase/isomerase" evidence="4">
    <location>
        <begin position="320"/>
        <end position="440"/>
    </location>
</feature>
<reference evidence="5 6" key="1">
    <citation type="submission" date="2023-08" db="EMBL/GenBank/DDBJ databases">
        <title>Black Yeasts Isolated from many extreme environments.</title>
        <authorList>
            <person name="Coleine C."/>
            <person name="Stajich J.E."/>
            <person name="Selbmann L."/>
        </authorList>
    </citation>
    <scope>NUCLEOTIDE SEQUENCE [LARGE SCALE GENOMIC DNA]</scope>
    <source>
        <strain evidence="5 6">CCFEE 5792</strain>
    </source>
</reference>
<dbReference type="GO" id="GO:0016616">
    <property type="term" value="F:oxidoreductase activity, acting on the CH-OH group of donors, NAD or NADP as acceptor"/>
    <property type="evidence" value="ECO:0007669"/>
    <property type="project" value="InterPro"/>
</dbReference>
<keyword evidence="6" id="KW-1185">Reference proteome</keyword>
<dbReference type="AlphaFoldDB" id="A0AAV9NI83"/>
<keyword evidence="2" id="KW-0560">Oxidoreductase</keyword>
<sequence>MASSNIDGVNNGQDSAGSFVRPALGSPENCRNGMGELGALMSNSTHKFEMLAYNPPRIISRVFKYLEAHLRGSGKLTTGANMWLVLLIIFITVTQLSVYLWLANRAISVAPVEATRLAQKPWTDEQLQAVYRKYQTSPTDVTPYLFGKKDRRYVVVGGSGLVGGWIVQHLLMRGESAQAIRIVDLSPPTRKEVTENKDIGFIVTDITDADAVAKAFEAPWPQPVKSLPLTVFHCAAFISPRDRHPIFLPKYQKINVQGTENVLKAAQKAGATCFISTSSASVGLKTPNYFGLPGQNPVATGTWQLSPNAEPSPQALAAKTYTASGYGSCYAWTKLQAERIVRAAHDPSTGFLTGAIRPGHAIYGHGVQNPSSVTWDYLRRGGSPTWLSHCVANFVSAQNVSIGHLAYENTLLTHPERGGQGFCVTDPNPPIRYQDLYNALTLLAHPSTPVAFPYVPHMPLLLLSYLVEAYNVLQTRFLSGVLPALGNGDFSFVQPAVSSLCVMHIVYTDTKAQEHIGYRAPISTLEGFMLALLDWNQRAEEKGQLRAQGAK</sequence>
<dbReference type="RefSeq" id="XP_064709224.1">
    <property type="nucleotide sequence ID" value="XM_064854498.1"/>
</dbReference>
<organism evidence="5 6">
    <name type="scientific">Exophiala bonariae</name>
    <dbReference type="NCBI Taxonomy" id="1690606"/>
    <lineage>
        <taxon>Eukaryota</taxon>
        <taxon>Fungi</taxon>
        <taxon>Dikarya</taxon>
        <taxon>Ascomycota</taxon>
        <taxon>Pezizomycotina</taxon>
        <taxon>Eurotiomycetes</taxon>
        <taxon>Chaetothyriomycetidae</taxon>
        <taxon>Chaetothyriales</taxon>
        <taxon>Herpotrichiellaceae</taxon>
        <taxon>Exophiala</taxon>
    </lineage>
</organism>
<feature type="transmembrane region" description="Helical" evidence="3">
    <location>
        <begin position="80"/>
        <end position="102"/>
    </location>
</feature>
<evidence type="ECO:0000256" key="2">
    <source>
        <dbReference type="ARBA" id="ARBA00023002"/>
    </source>
</evidence>
<dbReference type="EMBL" id="JAVRRD010000005">
    <property type="protein sequence ID" value="KAK5058701.1"/>
    <property type="molecule type" value="Genomic_DNA"/>
</dbReference>
<dbReference type="InterPro" id="IPR002225">
    <property type="entry name" value="3Beta_OHSteriod_DH/Estase"/>
</dbReference>
<proteinExistence type="inferred from homology"/>
<accession>A0AAV9NI83</accession>
<dbReference type="GeneID" id="89979119"/>
<evidence type="ECO:0000313" key="6">
    <source>
        <dbReference type="Proteomes" id="UP001358417"/>
    </source>
</evidence>
<keyword evidence="3" id="KW-0812">Transmembrane</keyword>
<dbReference type="Pfam" id="PF01073">
    <property type="entry name" value="3Beta_HSD"/>
    <property type="match status" value="2"/>
</dbReference>
<comment type="similarity">
    <text evidence="1">Belongs to the 3-beta-HSD family.</text>
</comment>
<dbReference type="InterPro" id="IPR050177">
    <property type="entry name" value="Lipid_A_modif_metabolic_enz"/>
</dbReference>
<feature type="domain" description="3-beta hydroxysteroid dehydrogenase/isomerase" evidence="4">
    <location>
        <begin position="154"/>
        <end position="282"/>
    </location>
</feature>
<evidence type="ECO:0000256" key="1">
    <source>
        <dbReference type="ARBA" id="ARBA00009219"/>
    </source>
</evidence>
<evidence type="ECO:0000256" key="3">
    <source>
        <dbReference type="SAM" id="Phobius"/>
    </source>
</evidence>
<dbReference type="PANTHER" id="PTHR43245">
    <property type="entry name" value="BIFUNCTIONAL POLYMYXIN RESISTANCE PROTEIN ARNA"/>
    <property type="match status" value="1"/>
</dbReference>
<dbReference type="InterPro" id="IPR036291">
    <property type="entry name" value="NAD(P)-bd_dom_sf"/>
</dbReference>
<protein>
    <recommendedName>
        <fullName evidence="4">3-beta hydroxysteroid dehydrogenase/isomerase domain-containing protein</fullName>
    </recommendedName>
</protein>
<keyword evidence="3" id="KW-1133">Transmembrane helix</keyword>
<dbReference type="GO" id="GO:0006694">
    <property type="term" value="P:steroid biosynthetic process"/>
    <property type="evidence" value="ECO:0007669"/>
    <property type="project" value="InterPro"/>
</dbReference>
<keyword evidence="3" id="KW-0472">Membrane</keyword>
<evidence type="ECO:0000313" key="5">
    <source>
        <dbReference type="EMBL" id="KAK5058701.1"/>
    </source>
</evidence>
<comment type="caution">
    <text evidence="5">The sequence shown here is derived from an EMBL/GenBank/DDBJ whole genome shotgun (WGS) entry which is preliminary data.</text>
</comment>
<dbReference type="Gene3D" id="3.40.50.720">
    <property type="entry name" value="NAD(P)-binding Rossmann-like Domain"/>
    <property type="match status" value="1"/>
</dbReference>
<dbReference type="PANTHER" id="PTHR43245:SF51">
    <property type="entry name" value="SHORT CHAIN DEHYDROGENASE_REDUCTASE FAMILY 42E, MEMBER 2"/>
    <property type="match status" value="1"/>
</dbReference>
<gene>
    <name evidence="5" type="ORF">LTR84_010965</name>
</gene>
<name>A0AAV9NI83_9EURO</name>
<dbReference type="Proteomes" id="UP001358417">
    <property type="component" value="Unassembled WGS sequence"/>
</dbReference>
<evidence type="ECO:0000259" key="4">
    <source>
        <dbReference type="Pfam" id="PF01073"/>
    </source>
</evidence>